<evidence type="ECO:0000313" key="1">
    <source>
        <dbReference type="EMBL" id="JAH53348.1"/>
    </source>
</evidence>
<dbReference type="EMBL" id="GBXM01055229">
    <property type="protein sequence ID" value="JAH53348.1"/>
    <property type="molecule type" value="Transcribed_RNA"/>
</dbReference>
<sequence>MDTGAPEAQVPQPEVQVW</sequence>
<organism evidence="1">
    <name type="scientific">Anguilla anguilla</name>
    <name type="common">European freshwater eel</name>
    <name type="synonym">Muraena anguilla</name>
    <dbReference type="NCBI Taxonomy" id="7936"/>
    <lineage>
        <taxon>Eukaryota</taxon>
        <taxon>Metazoa</taxon>
        <taxon>Chordata</taxon>
        <taxon>Craniata</taxon>
        <taxon>Vertebrata</taxon>
        <taxon>Euteleostomi</taxon>
        <taxon>Actinopterygii</taxon>
        <taxon>Neopterygii</taxon>
        <taxon>Teleostei</taxon>
        <taxon>Anguilliformes</taxon>
        <taxon>Anguillidae</taxon>
        <taxon>Anguilla</taxon>
    </lineage>
</organism>
<reference evidence="1" key="1">
    <citation type="submission" date="2014-11" db="EMBL/GenBank/DDBJ databases">
        <authorList>
            <person name="Amaro Gonzalez C."/>
        </authorList>
    </citation>
    <scope>NUCLEOTIDE SEQUENCE</scope>
</reference>
<name>A0A0E9TKU7_ANGAN</name>
<reference evidence="1" key="2">
    <citation type="journal article" date="2015" name="Fish Shellfish Immunol.">
        <title>Early steps in the European eel (Anguilla anguilla)-Vibrio vulnificus interaction in the gills: Role of the RtxA13 toxin.</title>
        <authorList>
            <person name="Callol A."/>
            <person name="Pajuelo D."/>
            <person name="Ebbesson L."/>
            <person name="Teles M."/>
            <person name="MacKenzie S."/>
            <person name="Amaro C."/>
        </authorList>
    </citation>
    <scope>NUCLEOTIDE SEQUENCE</scope>
</reference>
<dbReference type="AlphaFoldDB" id="A0A0E9TKU7"/>
<proteinExistence type="predicted"/>
<protein>
    <submittedName>
        <fullName evidence="1">Uncharacterized protein</fullName>
    </submittedName>
</protein>
<accession>A0A0E9TKU7</accession>